<evidence type="ECO:0000256" key="4">
    <source>
        <dbReference type="ARBA" id="ARBA00022777"/>
    </source>
</evidence>
<dbReference type="InterPro" id="IPR050494">
    <property type="entry name" value="Ser_Thr_dual-spec_kinase"/>
</dbReference>
<keyword evidence="5 6" id="KW-0067">ATP-binding</keyword>
<keyword evidence="3 6" id="KW-0547">Nucleotide-binding</keyword>
<organism evidence="9 10">
    <name type="scientific">Dicentrarchus labrax</name>
    <name type="common">European seabass</name>
    <name type="synonym">Morone labrax</name>
    <dbReference type="NCBI Taxonomy" id="13489"/>
    <lineage>
        <taxon>Eukaryota</taxon>
        <taxon>Metazoa</taxon>
        <taxon>Chordata</taxon>
        <taxon>Craniata</taxon>
        <taxon>Vertebrata</taxon>
        <taxon>Euteleostomi</taxon>
        <taxon>Actinopterygii</taxon>
        <taxon>Neopterygii</taxon>
        <taxon>Teleostei</taxon>
        <taxon>Neoteleostei</taxon>
        <taxon>Acanthomorphata</taxon>
        <taxon>Eupercaria</taxon>
        <taxon>Moronidae</taxon>
        <taxon>Dicentrarchus</taxon>
    </lineage>
</organism>
<dbReference type="Proteomes" id="UP000694389">
    <property type="component" value="Unassembled WGS sequence"/>
</dbReference>
<evidence type="ECO:0000313" key="10">
    <source>
        <dbReference type="Proteomes" id="UP000694389"/>
    </source>
</evidence>
<dbReference type="PROSITE" id="PS00107">
    <property type="entry name" value="PROTEIN_KINASE_ATP"/>
    <property type="match status" value="1"/>
</dbReference>
<dbReference type="PANTHER" id="PTHR24058:SF17">
    <property type="entry name" value="HOMEODOMAIN INTERACTING PROTEIN KINASE, ISOFORM D"/>
    <property type="match status" value="1"/>
</dbReference>
<feature type="compositionally biased region" description="Basic and acidic residues" evidence="7">
    <location>
        <begin position="524"/>
        <end position="533"/>
    </location>
</feature>
<feature type="compositionally biased region" description="Low complexity" evidence="7">
    <location>
        <begin position="556"/>
        <end position="566"/>
    </location>
</feature>
<evidence type="ECO:0000256" key="3">
    <source>
        <dbReference type="ARBA" id="ARBA00022741"/>
    </source>
</evidence>
<evidence type="ECO:0000256" key="1">
    <source>
        <dbReference type="ARBA" id="ARBA00022527"/>
    </source>
</evidence>
<dbReference type="SUPFAM" id="SSF56112">
    <property type="entry name" value="Protein kinase-like (PK-like)"/>
    <property type="match status" value="1"/>
</dbReference>
<reference evidence="9" key="1">
    <citation type="submission" date="2025-08" db="UniProtKB">
        <authorList>
            <consortium name="Ensembl"/>
        </authorList>
    </citation>
    <scope>IDENTIFICATION</scope>
</reference>
<accession>A0A8C4HG34</accession>
<dbReference type="InterPro" id="IPR000719">
    <property type="entry name" value="Prot_kinase_dom"/>
</dbReference>
<proteinExistence type="predicted"/>
<sequence length="714" mass="80331">MSSPPPARDDQVVIGGCLASECCSYLVQSFLGQGTFGKVAKCLRMDNMKMVALKMMKDEGFFVMQAKEEVSTLLKLRKLDPDKCNLVRWYQVFTDRGHICLEFEALDRSLFDFMKERYFQPLLLKEIRPVVQQIANALHHLKAVGIIHADLKLENVMLVNHVREPYRLKVIDFGLACDTSAASVGSYIQTRHYRSPEILLGLPFTEAIDMWSLGCVAVTLYLGIILYPGNSEYDMIRYIVETQGQPPDHLLTFAQKTCCFFQRDYNSGTSLWKLKTPQQFQREVGTPSVETRILKMSSLDDLLHVRVIHPEISADKVAEMTDLLMFVNMVKGMLQLDATERITPRQVLEHQFTTMCHMVSMYPLSSHVRSCFEIMDTFQQALTSNSGKALSGSLQQTSSRAVQQNLPPPLAKRSSQSQAHYINPDPGTRTQTKSLVKSGKKRKKVDDEDGNMNDTPHLSKRVKSKCHRKSYAGPPTSSSSQDSTNYIQASPAVRSHPLQPSHHSISPSKRSPSQSCIGSGIKRKNADGEDVGHQETNSARYEQSDDDRKRLHKGASTSSSSRQTQSCVSPRVKRKMTHDEDSDYNERPDHESKRVRKSSADRATCSSTHDPSTRTQITGLVKSGEKSKLSHSPTDTSHILPDLRSRLAKRHSPSPARGTQTESRAWSVLKRKAKAFAADDDNVWYTKEPLILSQIMTERGTCVCACLEDRRRGE</sequence>
<feature type="region of interest" description="Disordered" evidence="7">
    <location>
        <begin position="389"/>
        <end position="639"/>
    </location>
</feature>
<evidence type="ECO:0000256" key="6">
    <source>
        <dbReference type="PROSITE-ProRule" id="PRU10141"/>
    </source>
</evidence>
<feature type="compositionally biased region" description="Polar residues" evidence="7">
    <location>
        <begin position="389"/>
        <end position="405"/>
    </location>
</feature>
<dbReference type="SMART" id="SM00220">
    <property type="entry name" value="S_TKc"/>
    <property type="match status" value="1"/>
</dbReference>
<dbReference type="InterPro" id="IPR011009">
    <property type="entry name" value="Kinase-like_dom_sf"/>
</dbReference>
<feature type="compositionally biased region" description="Polar residues" evidence="7">
    <location>
        <begin position="604"/>
        <end position="618"/>
    </location>
</feature>
<feature type="compositionally biased region" description="Polar residues" evidence="7">
    <location>
        <begin position="475"/>
        <end position="488"/>
    </location>
</feature>
<feature type="compositionally biased region" description="Low complexity" evidence="7">
    <location>
        <begin position="500"/>
        <end position="515"/>
    </location>
</feature>
<dbReference type="InterPro" id="IPR017441">
    <property type="entry name" value="Protein_kinase_ATP_BS"/>
</dbReference>
<dbReference type="PROSITE" id="PS50011">
    <property type="entry name" value="PROTEIN_KINASE_DOM"/>
    <property type="match status" value="1"/>
</dbReference>
<dbReference type="GeneTree" id="ENSGT00940000155356"/>
<dbReference type="GO" id="GO:0004674">
    <property type="term" value="F:protein serine/threonine kinase activity"/>
    <property type="evidence" value="ECO:0007669"/>
    <property type="project" value="UniProtKB-KW"/>
</dbReference>
<dbReference type="Gene3D" id="1.10.510.10">
    <property type="entry name" value="Transferase(Phosphotransferase) domain 1"/>
    <property type="match status" value="1"/>
</dbReference>
<feature type="compositionally biased region" description="Basic residues" evidence="7">
    <location>
        <begin position="458"/>
        <end position="470"/>
    </location>
</feature>
<reference evidence="9" key="2">
    <citation type="submission" date="2025-09" db="UniProtKB">
        <authorList>
            <consortium name="Ensembl"/>
        </authorList>
    </citation>
    <scope>IDENTIFICATION</scope>
</reference>
<dbReference type="PANTHER" id="PTHR24058">
    <property type="entry name" value="DUAL SPECIFICITY PROTEIN KINASE"/>
    <property type="match status" value="1"/>
</dbReference>
<dbReference type="GO" id="GO:0004713">
    <property type="term" value="F:protein tyrosine kinase activity"/>
    <property type="evidence" value="ECO:0007669"/>
    <property type="project" value="TreeGrafter"/>
</dbReference>
<evidence type="ECO:0000313" key="9">
    <source>
        <dbReference type="Ensembl" id="ENSDLAP00005041707.2"/>
    </source>
</evidence>
<protein>
    <recommendedName>
        <fullName evidence="8">Protein kinase domain-containing protein</fullName>
    </recommendedName>
</protein>
<dbReference type="GO" id="GO:0005524">
    <property type="term" value="F:ATP binding"/>
    <property type="evidence" value="ECO:0007669"/>
    <property type="project" value="UniProtKB-UniRule"/>
</dbReference>
<dbReference type="Ensembl" id="ENSDLAT00005044532.2">
    <property type="protein sequence ID" value="ENSDLAP00005041707.2"/>
    <property type="gene ID" value="ENSDLAG00005018620.2"/>
</dbReference>
<evidence type="ECO:0000259" key="8">
    <source>
        <dbReference type="PROSITE" id="PS50011"/>
    </source>
</evidence>
<evidence type="ECO:0000256" key="5">
    <source>
        <dbReference type="ARBA" id="ARBA00022840"/>
    </source>
</evidence>
<dbReference type="Pfam" id="PF00069">
    <property type="entry name" value="Pkinase"/>
    <property type="match status" value="1"/>
</dbReference>
<keyword evidence="4" id="KW-0418">Kinase</keyword>
<keyword evidence="10" id="KW-1185">Reference proteome</keyword>
<name>A0A8C4HG34_DICLA</name>
<feature type="binding site" evidence="6">
    <location>
        <position position="54"/>
    </location>
    <ligand>
        <name>ATP</name>
        <dbReference type="ChEBI" id="CHEBI:30616"/>
    </ligand>
</feature>
<dbReference type="GO" id="GO:0005634">
    <property type="term" value="C:nucleus"/>
    <property type="evidence" value="ECO:0007669"/>
    <property type="project" value="TreeGrafter"/>
</dbReference>
<keyword evidence="1" id="KW-0723">Serine/threonine-protein kinase</keyword>
<dbReference type="Gene3D" id="3.30.200.20">
    <property type="entry name" value="Phosphorylase Kinase, domain 1"/>
    <property type="match status" value="1"/>
</dbReference>
<evidence type="ECO:0000256" key="2">
    <source>
        <dbReference type="ARBA" id="ARBA00022679"/>
    </source>
</evidence>
<keyword evidence="2" id="KW-0808">Transferase</keyword>
<dbReference type="InterPro" id="IPR008271">
    <property type="entry name" value="Ser/Thr_kinase_AS"/>
</dbReference>
<feature type="domain" description="Protein kinase" evidence="8">
    <location>
        <begin position="25"/>
        <end position="353"/>
    </location>
</feature>
<dbReference type="AlphaFoldDB" id="A0A8C4HG34"/>
<dbReference type="GO" id="GO:0005737">
    <property type="term" value="C:cytoplasm"/>
    <property type="evidence" value="ECO:0007669"/>
    <property type="project" value="TreeGrafter"/>
</dbReference>
<dbReference type="PROSITE" id="PS00108">
    <property type="entry name" value="PROTEIN_KINASE_ST"/>
    <property type="match status" value="1"/>
</dbReference>
<evidence type="ECO:0000256" key="7">
    <source>
        <dbReference type="SAM" id="MobiDB-lite"/>
    </source>
</evidence>